<keyword evidence="4" id="KW-0862">Zinc</keyword>
<keyword evidence="7" id="KW-1185">Reference proteome</keyword>
<evidence type="ECO:0000313" key="7">
    <source>
        <dbReference type="Proteomes" id="UP000504629"/>
    </source>
</evidence>
<keyword evidence="2" id="KW-0479">Metal-binding</keyword>
<dbReference type="InterPro" id="IPR051095">
    <property type="entry name" value="Dros_DevTransReg"/>
</dbReference>
<evidence type="ECO:0000256" key="3">
    <source>
        <dbReference type="ARBA" id="ARBA00022771"/>
    </source>
</evidence>
<dbReference type="Proteomes" id="UP000504629">
    <property type="component" value="Unplaced"/>
</dbReference>
<gene>
    <name evidence="8" type="primary">LOC114248653</name>
</gene>
<dbReference type="SMART" id="SM00225">
    <property type="entry name" value="BTB"/>
    <property type="match status" value="1"/>
</dbReference>
<name>A0A6J2K711_BOMMA</name>
<dbReference type="GO" id="GO:0006357">
    <property type="term" value="P:regulation of transcription by RNA polymerase II"/>
    <property type="evidence" value="ECO:0007669"/>
    <property type="project" value="TreeGrafter"/>
</dbReference>
<dbReference type="SUPFAM" id="SSF54695">
    <property type="entry name" value="POZ domain"/>
    <property type="match status" value="1"/>
</dbReference>
<dbReference type="Pfam" id="PF04500">
    <property type="entry name" value="FLYWCH"/>
    <property type="match status" value="1"/>
</dbReference>
<dbReference type="Gene3D" id="2.20.25.240">
    <property type="match status" value="1"/>
</dbReference>
<comment type="subcellular location">
    <subcellularLocation>
        <location evidence="1">Nucleus</location>
    </subcellularLocation>
</comment>
<dbReference type="CDD" id="cd18315">
    <property type="entry name" value="BTB_POZ_BAB-like"/>
    <property type="match status" value="1"/>
</dbReference>
<dbReference type="GO" id="GO:0005634">
    <property type="term" value="C:nucleus"/>
    <property type="evidence" value="ECO:0007669"/>
    <property type="project" value="UniProtKB-SubCell"/>
</dbReference>
<evidence type="ECO:0000256" key="4">
    <source>
        <dbReference type="ARBA" id="ARBA00022833"/>
    </source>
</evidence>
<dbReference type="Pfam" id="PF00651">
    <property type="entry name" value="BTB"/>
    <property type="match status" value="1"/>
</dbReference>
<dbReference type="PROSITE" id="PS50097">
    <property type="entry name" value="BTB"/>
    <property type="match status" value="1"/>
</dbReference>
<keyword evidence="5" id="KW-0539">Nucleus</keyword>
<evidence type="ECO:0000256" key="2">
    <source>
        <dbReference type="ARBA" id="ARBA00022723"/>
    </source>
</evidence>
<proteinExistence type="predicted"/>
<organism evidence="7 8">
    <name type="scientific">Bombyx mandarina</name>
    <name type="common">Wild silk moth</name>
    <name type="synonym">Wild silkworm</name>
    <dbReference type="NCBI Taxonomy" id="7092"/>
    <lineage>
        <taxon>Eukaryota</taxon>
        <taxon>Metazoa</taxon>
        <taxon>Ecdysozoa</taxon>
        <taxon>Arthropoda</taxon>
        <taxon>Hexapoda</taxon>
        <taxon>Insecta</taxon>
        <taxon>Pterygota</taxon>
        <taxon>Neoptera</taxon>
        <taxon>Endopterygota</taxon>
        <taxon>Lepidoptera</taxon>
        <taxon>Glossata</taxon>
        <taxon>Ditrysia</taxon>
        <taxon>Bombycoidea</taxon>
        <taxon>Bombycidae</taxon>
        <taxon>Bombycinae</taxon>
        <taxon>Bombyx</taxon>
    </lineage>
</organism>
<dbReference type="OrthoDB" id="6482909at2759"/>
<evidence type="ECO:0000313" key="8">
    <source>
        <dbReference type="RefSeq" id="XP_028037755.1"/>
    </source>
</evidence>
<reference evidence="8" key="1">
    <citation type="submission" date="2025-08" db="UniProtKB">
        <authorList>
            <consortium name="RefSeq"/>
        </authorList>
    </citation>
    <scope>IDENTIFICATION</scope>
    <source>
        <tissue evidence="8">Silk gland</tissue>
    </source>
</reference>
<dbReference type="GO" id="GO:0008270">
    <property type="term" value="F:zinc ion binding"/>
    <property type="evidence" value="ECO:0007669"/>
    <property type="project" value="UniProtKB-KW"/>
</dbReference>
<dbReference type="RefSeq" id="XP_028037755.1">
    <property type="nucleotide sequence ID" value="XM_028181954.1"/>
</dbReference>
<dbReference type="InterPro" id="IPR000210">
    <property type="entry name" value="BTB/POZ_dom"/>
</dbReference>
<dbReference type="Gene3D" id="3.30.710.10">
    <property type="entry name" value="Potassium Channel Kv1.1, Chain A"/>
    <property type="match status" value="1"/>
</dbReference>
<dbReference type="InterPro" id="IPR011333">
    <property type="entry name" value="SKP1/BTB/POZ_sf"/>
</dbReference>
<dbReference type="PANTHER" id="PTHR23110">
    <property type="entry name" value="BTB DOMAIN TRANSCRIPTION FACTOR"/>
    <property type="match status" value="1"/>
</dbReference>
<evidence type="ECO:0000256" key="1">
    <source>
        <dbReference type="ARBA" id="ARBA00004123"/>
    </source>
</evidence>
<sequence>MQYGISWSLHKSDLSSGLAQLQLNEEFVDMTLAAEGHLVKVHKNIVALASPYIKEMMKAIPSPHPIIFLNNVSHQVLKYLLEYIYTGEVQVPNNVINSFIETAKSLCIKGVEQIWTPEVNNDYNKQNDCSEIFRDPVESSVQNDIPSGTLEIQKLESNVAAQIRISDRNVFEIIPVTQSNELSSITSNNMQADKDFNAFSNNENINEEIAEFDLINISQSNCENAVDSHKQPINESFTPSICITYNNDGNNQPTTADISISEIVQSERKSYSPITDILKENIKDIIKARALTPLYTISNRGSLQLMLNRYMYCCHHQSFKGRKRRWRCVDYRTKHCKALVDTEDETITRRSGCHNHSYHDSKIVKKYKKCYVYTKIKDAEDSCLKHVKN</sequence>
<keyword evidence="3" id="KW-0863">Zinc-finger</keyword>
<feature type="domain" description="BTB" evidence="6">
    <location>
        <begin position="28"/>
        <end position="93"/>
    </location>
</feature>
<dbReference type="GeneID" id="114248653"/>
<dbReference type="KEGG" id="bman:114248653"/>
<dbReference type="PANTHER" id="PTHR23110:SF92">
    <property type="entry name" value="MODIFIER OF MDG4"/>
    <property type="match status" value="1"/>
</dbReference>
<dbReference type="AlphaFoldDB" id="A0A6J2K711"/>
<evidence type="ECO:0000259" key="6">
    <source>
        <dbReference type="PROSITE" id="PS50097"/>
    </source>
</evidence>
<dbReference type="InterPro" id="IPR007588">
    <property type="entry name" value="Znf_FLYWCH"/>
</dbReference>
<accession>A0A6J2K711</accession>
<protein>
    <submittedName>
        <fullName evidence="8">Protein abrupt-like isoform X1</fullName>
    </submittedName>
</protein>
<evidence type="ECO:0000256" key="5">
    <source>
        <dbReference type="ARBA" id="ARBA00023242"/>
    </source>
</evidence>